<organism evidence="1 2">
    <name type="scientific">Gossypium darwinii</name>
    <name type="common">Darwin's cotton</name>
    <name type="synonym">Gossypium barbadense var. darwinii</name>
    <dbReference type="NCBI Taxonomy" id="34276"/>
    <lineage>
        <taxon>Eukaryota</taxon>
        <taxon>Viridiplantae</taxon>
        <taxon>Streptophyta</taxon>
        <taxon>Embryophyta</taxon>
        <taxon>Tracheophyta</taxon>
        <taxon>Spermatophyta</taxon>
        <taxon>Magnoliopsida</taxon>
        <taxon>eudicotyledons</taxon>
        <taxon>Gunneridae</taxon>
        <taxon>Pentapetalae</taxon>
        <taxon>rosids</taxon>
        <taxon>malvids</taxon>
        <taxon>Malvales</taxon>
        <taxon>Malvaceae</taxon>
        <taxon>Malvoideae</taxon>
        <taxon>Gossypium</taxon>
    </lineage>
</organism>
<sequence length="56" mass="5769">MKGGFRRMATGSVRLSDAHGSDCGRCVRLAIGRDDGGGGMRGRLAEACGARAWGSN</sequence>
<name>A0A5D2BG69_GOSDA</name>
<keyword evidence="2" id="KW-1185">Reference proteome</keyword>
<reference evidence="1 2" key="1">
    <citation type="submission" date="2019-06" db="EMBL/GenBank/DDBJ databases">
        <title>WGS assembly of Gossypium darwinii.</title>
        <authorList>
            <person name="Chen Z.J."/>
            <person name="Sreedasyam A."/>
            <person name="Ando A."/>
            <person name="Song Q."/>
            <person name="De L."/>
            <person name="Hulse-Kemp A."/>
            <person name="Ding M."/>
            <person name="Ye W."/>
            <person name="Kirkbride R."/>
            <person name="Jenkins J."/>
            <person name="Plott C."/>
            <person name="Lovell J."/>
            <person name="Lin Y.-M."/>
            <person name="Vaughn R."/>
            <person name="Liu B."/>
            <person name="Li W."/>
            <person name="Simpson S."/>
            <person name="Scheffler B."/>
            <person name="Saski C."/>
            <person name="Grover C."/>
            <person name="Hu G."/>
            <person name="Conover J."/>
            <person name="Carlson J."/>
            <person name="Shu S."/>
            <person name="Boston L."/>
            <person name="Williams M."/>
            <person name="Peterson D."/>
            <person name="Mcgee K."/>
            <person name="Jones D."/>
            <person name="Wendel J."/>
            <person name="Stelly D."/>
            <person name="Grimwood J."/>
            <person name="Schmutz J."/>
        </authorList>
    </citation>
    <scope>NUCLEOTIDE SEQUENCE [LARGE SCALE GENOMIC DNA]</scope>
    <source>
        <strain evidence="1">1808015.09</strain>
    </source>
</reference>
<accession>A0A5D2BG69</accession>
<proteinExistence type="predicted"/>
<evidence type="ECO:0000313" key="1">
    <source>
        <dbReference type="EMBL" id="TYG54496.1"/>
    </source>
</evidence>
<dbReference type="EMBL" id="CM017709">
    <property type="protein sequence ID" value="TYG54496.1"/>
    <property type="molecule type" value="Genomic_DNA"/>
</dbReference>
<protein>
    <submittedName>
        <fullName evidence="1">Uncharacterized protein</fullName>
    </submittedName>
</protein>
<gene>
    <name evidence="1" type="ORF">ES288_D09G194900v1</name>
</gene>
<evidence type="ECO:0000313" key="2">
    <source>
        <dbReference type="Proteomes" id="UP000323506"/>
    </source>
</evidence>
<dbReference type="Proteomes" id="UP000323506">
    <property type="component" value="Chromosome D09"/>
</dbReference>
<dbReference type="AlphaFoldDB" id="A0A5D2BG69"/>